<sequence>MGFRYRKSLNLGGGFRINLSKSGVGYSWGVKGYRVTKTANGRTRTSVSIPGTGISYVNESGKNNSISSERGNTPAYQQPISYIDNNQYDTQNIANNVATAMVSEGLEDMLASASKAIKLNKLSTIGLWITVIWGLGFPVMLLLAIAFLALKIFVKTKGTIDLDYSIDDDQKSVIDERMQPMLKITECAKVWRIMQTSKVVDKKYASGASNTVNRIACKATNKAPFPFKANLQVASFKAGKETLLFLPDKLFIMQGSKIGALNYSDINSNSHTTRFIESECVPGDTQVVGQTWKYVNKSGNPDRRFKNNRQLPICLYGELELCSTSGLNTVIMFSNPKINDNFNNR</sequence>
<keyword evidence="1" id="KW-0472">Membrane</keyword>
<evidence type="ECO:0000256" key="1">
    <source>
        <dbReference type="SAM" id="Phobius"/>
    </source>
</evidence>
<keyword evidence="4" id="KW-1185">Reference proteome</keyword>
<dbReference type="RefSeq" id="WP_022936944.1">
    <property type="nucleotide sequence ID" value="NZ_CABKRQ010000002.1"/>
</dbReference>
<gene>
    <name evidence="3" type="ORF">DES51_10543</name>
</gene>
<evidence type="ECO:0000313" key="4">
    <source>
        <dbReference type="Proteomes" id="UP000247612"/>
    </source>
</evidence>
<name>A0A318L207_9FIRM</name>
<evidence type="ECO:0000259" key="2">
    <source>
        <dbReference type="Pfam" id="PF14020"/>
    </source>
</evidence>
<accession>A0A318L207</accession>
<keyword evidence="1" id="KW-0812">Transmembrane</keyword>
<dbReference type="InterPro" id="IPR025330">
    <property type="entry name" value="DUF4236"/>
</dbReference>
<organism evidence="3 4">
    <name type="scientific">Dielma fastidiosa</name>
    <dbReference type="NCBI Taxonomy" id="1034346"/>
    <lineage>
        <taxon>Bacteria</taxon>
        <taxon>Bacillati</taxon>
        <taxon>Bacillota</taxon>
        <taxon>Erysipelotrichia</taxon>
        <taxon>Erysipelotrichales</taxon>
        <taxon>Erysipelotrichaceae</taxon>
        <taxon>Dielma</taxon>
    </lineage>
</organism>
<dbReference type="AlphaFoldDB" id="A0A318L207"/>
<keyword evidence="1" id="KW-1133">Transmembrane helix</keyword>
<evidence type="ECO:0000313" key="3">
    <source>
        <dbReference type="EMBL" id="PXX79573.1"/>
    </source>
</evidence>
<comment type="caution">
    <text evidence="3">The sequence shown here is derived from an EMBL/GenBank/DDBJ whole genome shotgun (WGS) entry which is preliminary data.</text>
</comment>
<dbReference type="OrthoDB" id="983149at2"/>
<dbReference type="Pfam" id="PF14020">
    <property type="entry name" value="DUF4236"/>
    <property type="match status" value="1"/>
</dbReference>
<feature type="domain" description="DUF4236" evidence="2">
    <location>
        <begin position="3"/>
        <end position="56"/>
    </location>
</feature>
<protein>
    <submittedName>
        <fullName evidence="3">Uncharacterized protein DUF4236</fullName>
    </submittedName>
</protein>
<proteinExistence type="predicted"/>
<dbReference type="Proteomes" id="UP000247612">
    <property type="component" value="Unassembled WGS sequence"/>
</dbReference>
<dbReference type="STRING" id="1034346.GCA_000313565_00637"/>
<reference evidence="3 4" key="1">
    <citation type="submission" date="2018-05" db="EMBL/GenBank/DDBJ databases">
        <title>Genomic Encyclopedia of Type Strains, Phase IV (KMG-IV): sequencing the most valuable type-strain genomes for metagenomic binning, comparative biology and taxonomic classification.</title>
        <authorList>
            <person name="Goeker M."/>
        </authorList>
    </citation>
    <scope>NUCLEOTIDE SEQUENCE [LARGE SCALE GENOMIC DNA]</scope>
    <source>
        <strain evidence="3 4">JC118</strain>
    </source>
</reference>
<feature type="transmembrane region" description="Helical" evidence="1">
    <location>
        <begin position="125"/>
        <end position="150"/>
    </location>
</feature>
<dbReference type="EMBL" id="QJKH01000005">
    <property type="protein sequence ID" value="PXX79573.1"/>
    <property type="molecule type" value="Genomic_DNA"/>
</dbReference>